<dbReference type="InterPro" id="IPR057596">
    <property type="entry name" value="RDRP_core"/>
</dbReference>
<keyword evidence="1" id="KW-0548">Nucleotidyltransferase</keyword>
<feature type="region of interest" description="Disordered" evidence="2">
    <location>
        <begin position="503"/>
        <end position="524"/>
    </location>
</feature>
<dbReference type="OrthoDB" id="10055769at2759"/>
<feature type="compositionally biased region" description="Acidic residues" evidence="2">
    <location>
        <begin position="510"/>
        <end position="524"/>
    </location>
</feature>
<evidence type="ECO:0000256" key="2">
    <source>
        <dbReference type="SAM" id="MobiDB-lite"/>
    </source>
</evidence>
<keyword evidence="5" id="KW-1185">Reference proteome</keyword>
<dbReference type="EMBL" id="JAEVFJ010000025">
    <property type="protein sequence ID" value="KAH8094650.1"/>
    <property type="molecule type" value="Genomic_DNA"/>
</dbReference>
<sequence length="1029" mass="116010">MCRETAVRVVEQAPVASTSASVLPEAELGVPQSASGSIPDISFIAWDKDVQDRMDANNLAWGVQYEIARGVSDGSWLWSNVTEEIIRDLRGSNAEAAPKVDKLLNRSKGRSVVGFNEKVWAELDREQDAILENSYRGLGLQGEWKGEKEWYGGQVQQVARIFEVEKGNYHLRLERMEMRKSHRFARYLGSRHFMQCKVPDKFEAGQNFLLKKFILCGRVFVPFCVKDGNVYLLETKENYQRRPSISQGDQYRVDFDELIAWHNPMHLNGKQSVNKWIARFDLGLSTSVPVLKFEAENIHFLEDEHAPHQGPEKVPTEKIYTDGCGFMNGAALMIIARQLAAIGHDRDARRPTAVQGRIFGSKGLWVLHPYDQSPDSPPRIWIRDSQVKVKLTPNRPWLVDELRNLHPAHFIFDLVAPSRASVGARLSRSTLMNLSHNKVPTEVLAELMKTSLKREIEPLMSWDGPNTDVLLHNAVDRSGRVSLSRIQRAAAGSARALGLVRRFDEKNQGEEDDESDGDGDPLDADETMHLSDKIICMLQAGFMPLESVYMYDEMRKAILRVVLKFVKEYRIVIPESADAFIVPDPCGVLNEGEIHFKSSRNLRDPLVYQCPDILTGDVLIYRNPCRLPSDIQKVKAVQHPALSEYVDVIVLPTKGAQSLASLLAGGDVDGDVAVCIYDQMLVQPFRTPPTSKEPPNFLETYFKPVSSIQTVDNLWKEMQRVDEGLSPGERQRILQRVLLKSTTANYEIGKYSKCHENAAYSLGYDHQDTIRLAFMFTTVLDSRKTGLEVNHELYLKDMKRFFKDLPECMADPKRPQLDNSNRLRRMVRGPFILDELLKEGKALVIEHEKNYDSRKPLKEKDDDLVKPWKSVAEYCKTLIEAKDDLGLRLAAELDTVKTHVETCCRHGWQGIAWGQSSPVKQSLSKQKKTKADNNKTLNTWAKKFALGPDVPVPILRSLGDLDLLMASYAFDYKPRFAFAVALRSLCMIKASAKGLSPMTLSIAQAISVPSSAVRIFSAQAAAFGLANVL</sequence>
<dbReference type="Pfam" id="PF05183">
    <property type="entry name" value="RdRP"/>
    <property type="match status" value="1"/>
</dbReference>
<dbReference type="Proteomes" id="UP000813824">
    <property type="component" value="Unassembled WGS sequence"/>
</dbReference>
<name>A0A8K0ULK0_9AGAR</name>
<keyword evidence="1" id="KW-0808">Transferase</keyword>
<accession>A0A8K0ULK0</accession>
<dbReference type="PANTHER" id="PTHR23079:SF14">
    <property type="entry name" value="RNA-DEPENDENT RNA POLYMERASE"/>
    <property type="match status" value="1"/>
</dbReference>
<comment type="caution">
    <text evidence="4">The sequence shown here is derived from an EMBL/GenBank/DDBJ whole genome shotgun (WGS) entry which is preliminary data.</text>
</comment>
<proteinExistence type="inferred from homology"/>
<evidence type="ECO:0000259" key="3">
    <source>
        <dbReference type="Pfam" id="PF05183"/>
    </source>
</evidence>
<keyword evidence="1" id="KW-0696">RNA-directed RNA polymerase</keyword>
<dbReference type="AlphaFoldDB" id="A0A8K0ULK0"/>
<dbReference type="GO" id="GO:0003723">
    <property type="term" value="F:RNA binding"/>
    <property type="evidence" value="ECO:0007669"/>
    <property type="project" value="UniProtKB-KW"/>
</dbReference>
<dbReference type="EC" id="2.7.7.48" evidence="1"/>
<comment type="similarity">
    <text evidence="1">Belongs to the RdRP family.</text>
</comment>
<evidence type="ECO:0000256" key="1">
    <source>
        <dbReference type="RuleBase" id="RU363098"/>
    </source>
</evidence>
<dbReference type="GO" id="GO:0031380">
    <property type="term" value="C:nuclear RNA-directed RNA polymerase complex"/>
    <property type="evidence" value="ECO:0007669"/>
    <property type="project" value="TreeGrafter"/>
</dbReference>
<protein>
    <recommendedName>
        <fullName evidence="1">RNA-dependent RNA polymerase</fullName>
        <ecNumber evidence="1">2.7.7.48</ecNumber>
    </recommendedName>
</protein>
<evidence type="ECO:0000313" key="5">
    <source>
        <dbReference type="Proteomes" id="UP000813824"/>
    </source>
</evidence>
<dbReference type="PANTHER" id="PTHR23079">
    <property type="entry name" value="RNA-DEPENDENT RNA POLYMERASE"/>
    <property type="match status" value="1"/>
</dbReference>
<keyword evidence="1" id="KW-0694">RNA-binding</keyword>
<gene>
    <name evidence="4" type="ORF">BXZ70DRAFT_896661</name>
</gene>
<feature type="domain" description="RDRP core" evidence="3">
    <location>
        <begin position="171"/>
        <end position="837"/>
    </location>
</feature>
<reference evidence="4" key="1">
    <citation type="journal article" date="2021" name="New Phytol.">
        <title>Evolutionary innovations through gain and loss of genes in the ectomycorrhizal Boletales.</title>
        <authorList>
            <person name="Wu G."/>
            <person name="Miyauchi S."/>
            <person name="Morin E."/>
            <person name="Kuo A."/>
            <person name="Drula E."/>
            <person name="Varga T."/>
            <person name="Kohler A."/>
            <person name="Feng B."/>
            <person name="Cao Y."/>
            <person name="Lipzen A."/>
            <person name="Daum C."/>
            <person name="Hundley H."/>
            <person name="Pangilinan J."/>
            <person name="Johnson J."/>
            <person name="Barry K."/>
            <person name="LaButti K."/>
            <person name="Ng V."/>
            <person name="Ahrendt S."/>
            <person name="Min B."/>
            <person name="Choi I.G."/>
            <person name="Park H."/>
            <person name="Plett J.M."/>
            <person name="Magnuson J."/>
            <person name="Spatafora J.W."/>
            <person name="Nagy L.G."/>
            <person name="Henrissat B."/>
            <person name="Grigoriev I.V."/>
            <person name="Yang Z.L."/>
            <person name="Xu J."/>
            <person name="Martin F.M."/>
        </authorList>
    </citation>
    <scope>NUCLEOTIDE SEQUENCE</scope>
    <source>
        <strain evidence="4">KKN 215</strain>
    </source>
</reference>
<dbReference type="GO" id="GO:0003968">
    <property type="term" value="F:RNA-directed RNA polymerase activity"/>
    <property type="evidence" value="ECO:0007669"/>
    <property type="project" value="UniProtKB-KW"/>
</dbReference>
<organism evidence="4 5">
    <name type="scientific">Cristinia sonorae</name>
    <dbReference type="NCBI Taxonomy" id="1940300"/>
    <lineage>
        <taxon>Eukaryota</taxon>
        <taxon>Fungi</taxon>
        <taxon>Dikarya</taxon>
        <taxon>Basidiomycota</taxon>
        <taxon>Agaricomycotina</taxon>
        <taxon>Agaricomycetes</taxon>
        <taxon>Agaricomycetidae</taxon>
        <taxon>Agaricales</taxon>
        <taxon>Pleurotineae</taxon>
        <taxon>Stephanosporaceae</taxon>
        <taxon>Cristinia</taxon>
    </lineage>
</organism>
<dbReference type="InterPro" id="IPR007855">
    <property type="entry name" value="RDRP"/>
</dbReference>
<dbReference type="GO" id="GO:0030422">
    <property type="term" value="P:siRNA processing"/>
    <property type="evidence" value="ECO:0007669"/>
    <property type="project" value="TreeGrafter"/>
</dbReference>
<comment type="catalytic activity">
    <reaction evidence="1">
        <text>RNA(n) + a ribonucleoside 5'-triphosphate = RNA(n+1) + diphosphate</text>
        <dbReference type="Rhea" id="RHEA:21248"/>
        <dbReference type="Rhea" id="RHEA-COMP:14527"/>
        <dbReference type="Rhea" id="RHEA-COMP:17342"/>
        <dbReference type="ChEBI" id="CHEBI:33019"/>
        <dbReference type="ChEBI" id="CHEBI:61557"/>
        <dbReference type="ChEBI" id="CHEBI:140395"/>
        <dbReference type="EC" id="2.7.7.48"/>
    </reaction>
</comment>
<evidence type="ECO:0000313" key="4">
    <source>
        <dbReference type="EMBL" id="KAH8094650.1"/>
    </source>
</evidence>